<organism evidence="2 3">
    <name type="scientific">Caenorhabditis angaria</name>
    <dbReference type="NCBI Taxonomy" id="860376"/>
    <lineage>
        <taxon>Eukaryota</taxon>
        <taxon>Metazoa</taxon>
        <taxon>Ecdysozoa</taxon>
        <taxon>Nematoda</taxon>
        <taxon>Chromadorea</taxon>
        <taxon>Rhabditida</taxon>
        <taxon>Rhabditina</taxon>
        <taxon>Rhabditomorpha</taxon>
        <taxon>Rhabditoidea</taxon>
        <taxon>Rhabditidae</taxon>
        <taxon>Peloderinae</taxon>
        <taxon>Caenorhabditis</taxon>
    </lineage>
</organism>
<evidence type="ECO:0000256" key="1">
    <source>
        <dbReference type="SAM" id="Phobius"/>
    </source>
</evidence>
<keyword evidence="1" id="KW-1133">Transmembrane helix</keyword>
<feature type="transmembrane region" description="Helical" evidence="1">
    <location>
        <begin position="20"/>
        <end position="40"/>
    </location>
</feature>
<keyword evidence="3" id="KW-1185">Reference proteome</keyword>
<evidence type="ECO:0000313" key="2">
    <source>
        <dbReference type="EMBL" id="CAI5445183.1"/>
    </source>
</evidence>
<sequence>MSISFYSCSADFDLKQIHVIGIGINFKFDILVTTILILGYEASWIRQKKGSNTGILNILQGLEILTWNSTPSFNVIKNQLTVSKTLQNCQAAPKIP</sequence>
<accession>A0A9P1IIP3</accession>
<gene>
    <name evidence="2" type="ORF">CAMP_LOCUS7820</name>
</gene>
<proteinExistence type="predicted"/>
<keyword evidence="1" id="KW-0472">Membrane</keyword>
<protein>
    <submittedName>
        <fullName evidence="2">Uncharacterized protein</fullName>
    </submittedName>
</protein>
<name>A0A9P1IIP3_9PELO</name>
<evidence type="ECO:0000313" key="3">
    <source>
        <dbReference type="Proteomes" id="UP001152747"/>
    </source>
</evidence>
<dbReference type="AlphaFoldDB" id="A0A9P1IIP3"/>
<dbReference type="EMBL" id="CANHGI010000003">
    <property type="protein sequence ID" value="CAI5445183.1"/>
    <property type="molecule type" value="Genomic_DNA"/>
</dbReference>
<reference evidence="2" key="1">
    <citation type="submission" date="2022-11" db="EMBL/GenBank/DDBJ databases">
        <authorList>
            <person name="Kikuchi T."/>
        </authorList>
    </citation>
    <scope>NUCLEOTIDE SEQUENCE</scope>
    <source>
        <strain evidence="2">PS1010</strain>
    </source>
</reference>
<keyword evidence="1" id="KW-0812">Transmembrane</keyword>
<comment type="caution">
    <text evidence="2">The sequence shown here is derived from an EMBL/GenBank/DDBJ whole genome shotgun (WGS) entry which is preliminary data.</text>
</comment>
<dbReference type="Proteomes" id="UP001152747">
    <property type="component" value="Unassembled WGS sequence"/>
</dbReference>